<proteinExistence type="predicted"/>
<dbReference type="PANTHER" id="PTHR43686">
    <property type="entry name" value="SULFURTRANSFERASE-RELATED"/>
    <property type="match status" value="1"/>
</dbReference>
<comment type="caution">
    <text evidence="1">The sequence shown here is derived from an EMBL/GenBank/DDBJ whole genome shotgun (WGS) entry which is preliminary data.</text>
</comment>
<dbReference type="Proteomes" id="UP001209878">
    <property type="component" value="Unassembled WGS sequence"/>
</dbReference>
<name>A0AAD9NPM6_RIDPI</name>
<evidence type="ECO:0000313" key="2">
    <source>
        <dbReference type="Proteomes" id="UP001209878"/>
    </source>
</evidence>
<reference evidence="1" key="1">
    <citation type="journal article" date="2023" name="Mol. Biol. Evol.">
        <title>Third-Generation Sequencing Reveals the Adaptive Role of the Epigenome in Three Deep-Sea Polychaetes.</title>
        <authorList>
            <person name="Perez M."/>
            <person name="Aroh O."/>
            <person name="Sun Y."/>
            <person name="Lan Y."/>
            <person name="Juniper S.K."/>
            <person name="Young C.R."/>
            <person name="Angers B."/>
            <person name="Qian P.Y."/>
        </authorList>
    </citation>
    <scope>NUCLEOTIDE SEQUENCE</scope>
    <source>
        <strain evidence="1">R07B-5</strain>
    </source>
</reference>
<evidence type="ECO:0008006" key="3">
    <source>
        <dbReference type="Google" id="ProtNLM"/>
    </source>
</evidence>
<organism evidence="1 2">
    <name type="scientific">Ridgeia piscesae</name>
    <name type="common">Tubeworm</name>
    <dbReference type="NCBI Taxonomy" id="27915"/>
    <lineage>
        <taxon>Eukaryota</taxon>
        <taxon>Metazoa</taxon>
        <taxon>Spiralia</taxon>
        <taxon>Lophotrochozoa</taxon>
        <taxon>Annelida</taxon>
        <taxon>Polychaeta</taxon>
        <taxon>Sedentaria</taxon>
        <taxon>Canalipalpata</taxon>
        <taxon>Sabellida</taxon>
        <taxon>Siboglinidae</taxon>
        <taxon>Ridgeia</taxon>
    </lineage>
</organism>
<dbReference type="EMBL" id="JAODUO010000776">
    <property type="protein sequence ID" value="KAK2174789.1"/>
    <property type="molecule type" value="Genomic_DNA"/>
</dbReference>
<accession>A0AAD9NPM6</accession>
<dbReference type="Gene3D" id="3.40.50.620">
    <property type="entry name" value="HUPs"/>
    <property type="match status" value="1"/>
</dbReference>
<dbReference type="AlphaFoldDB" id="A0AAD9NPM6"/>
<sequence>MSAFHNGILRTMKAHYTVQEGDLRVIRPFVFVRERDLKTFAQQHCLPVIFENCPACFEAPKERQRIKQLLAAQELHHPRLFQSLLSAIRPIMGINKTGVNIKNLVRQLSSGMSRKLDEDDLSPSECPPAD</sequence>
<evidence type="ECO:0000313" key="1">
    <source>
        <dbReference type="EMBL" id="KAK2174789.1"/>
    </source>
</evidence>
<gene>
    <name evidence="1" type="ORF">NP493_777g01038</name>
</gene>
<dbReference type="SUPFAM" id="SSF52402">
    <property type="entry name" value="Adenine nucleotide alpha hydrolases-like"/>
    <property type="match status" value="1"/>
</dbReference>
<dbReference type="PANTHER" id="PTHR43686:SF1">
    <property type="entry name" value="AMINOTRAN_5 DOMAIN-CONTAINING PROTEIN"/>
    <property type="match status" value="1"/>
</dbReference>
<protein>
    <recommendedName>
        <fullName evidence="3">tRNA 2-thiocytidine biosynthesis protein TtcA</fullName>
    </recommendedName>
</protein>
<keyword evidence="2" id="KW-1185">Reference proteome</keyword>
<dbReference type="InterPro" id="IPR014729">
    <property type="entry name" value="Rossmann-like_a/b/a_fold"/>
</dbReference>